<dbReference type="Pfam" id="PF03705">
    <property type="entry name" value="CheR_N"/>
    <property type="match status" value="1"/>
</dbReference>
<protein>
    <submittedName>
        <fullName evidence="2">Chemotaxis protein CheR</fullName>
    </submittedName>
</protein>
<dbReference type="Gene3D" id="3.40.50.150">
    <property type="entry name" value="Vaccinia Virus protein VP39"/>
    <property type="match status" value="1"/>
</dbReference>
<reference evidence="2 3" key="1">
    <citation type="submission" date="2017-05" db="EMBL/GenBank/DDBJ databases">
        <title>The complete genome sequence of Deinococcus ficus isolated from the rhizosphere of the Ficus religiosa L. in Taiwan.</title>
        <authorList>
            <person name="Wu K.-M."/>
            <person name="Liao T.-L."/>
            <person name="Liu Y.-M."/>
            <person name="Young C.-C."/>
            <person name="Tsai S.-F."/>
        </authorList>
    </citation>
    <scope>NUCLEOTIDE SEQUENCE [LARGE SCALE GENOMIC DNA]</scope>
    <source>
        <strain evidence="2 3">CC-FR2-10</strain>
    </source>
</reference>
<dbReference type="STRING" id="317577.GCA_000419625_02692"/>
<dbReference type="InterPro" id="IPR022642">
    <property type="entry name" value="CheR_C"/>
</dbReference>
<dbReference type="RefSeq" id="WP_051138576.1">
    <property type="nucleotide sequence ID" value="NZ_ATTJ01000001.1"/>
</dbReference>
<dbReference type="PRINTS" id="PR00996">
    <property type="entry name" value="CHERMTFRASE"/>
</dbReference>
<dbReference type="PANTHER" id="PTHR24422:SF8">
    <property type="entry name" value="CHEMOTAXIS PROTEIN"/>
    <property type="match status" value="1"/>
</dbReference>
<evidence type="ECO:0000313" key="3">
    <source>
        <dbReference type="Proteomes" id="UP000259030"/>
    </source>
</evidence>
<dbReference type="InterPro" id="IPR050903">
    <property type="entry name" value="Bact_Chemotaxis_MeTrfase"/>
</dbReference>
<dbReference type="InterPro" id="IPR022641">
    <property type="entry name" value="CheR_N"/>
</dbReference>
<proteinExistence type="predicted"/>
<gene>
    <name evidence="2" type="ORF">DFI_06130</name>
</gene>
<dbReference type="SUPFAM" id="SSF53335">
    <property type="entry name" value="S-adenosyl-L-methionine-dependent methyltransferases"/>
    <property type="match status" value="1"/>
</dbReference>
<dbReference type="OrthoDB" id="9816309at2"/>
<sequence>MSSPRPLAPHAPEAVEDIELSLLLEGVYRLSGHDFRQYTAATIRRRVQHAVAVEGLGTISELQNRVLHDPAAMTRLRETLSINVTEMFRDPSFFRALREQVLPVLRTHPFIRVWHAGCSTGEEVYSLAILLHEAGLLDRARLYATDMHAPALQAARQGIYPLEKIAAYERNYREAGGTANFSEYFTTQYDHALVRADLRQNIIWGQHNLATDSSFNEFHLILCRNVLIYFTKPLQEQVKALLWHSLVPFGVLGLGLHESMEFSEHAPRFETLNLSDKLYRRIG</sequence>
<organism evidence="2 3">
    <name type="scientific">Deinococcus ficus</name>
    <dbReference type="NCBI Taxonomy" id="317577"/>
    <lineage>
        <taxon>Bacteria</taxon>
        <taxon>Thermotogati</taxon>
        <taxon>Deinococcota</taxon>
        <taxon>Deinococci</taxon>
        <taxon>Deinococcales</taxon>
        <taxon>Deinococcaceae</taxon>
        <taxon>Deinococcus</taxon>
    </lineage>
</organism>
<evidence type="ECO:0000259" key="1">
    <source>
        <dbReference type="PROSITE" id="PS50123"/>
    </source>
</evidence>
<dbReference type="SUPFAM" id="SSF47757">
    <property type="entry name" value="Chemotaxis receptor methyltransferase CheR, N-terminal domain"/>
    <property type="match status" value="1"/>
</dbReference>
<keyword evidence="3" id="KW-1185">Reference proteome</keyword>
<dbReference type="Proteomes" id="UP000259030">
    <property type="component" value="Chromosome"/>
</dbReference>
<evidence type="ECO:0000313" key="2">
    <source>
        <dbReference type="EMBL" id="ASN80632.1"/>
    </source>
</evidence>
<dbReference type="PANTHER" id="PTHR24422">
    <property type="entry name" value="CHEMOTAXIS PROTEIN METHYLTRANSFERASE"/>
    <property type="match status" value="1"/>
</dbReference>
<dbReference type="KEGG" id="dfc:DFI_06130"/>
<dbReference type="InterPro" id="IPR029063">
    <property type="entry name" value="SAM-dependent_MTases_sf"/>
</dbReference>
<dbReference type="Pfam" id="PF01739">
    <property type="entry name" value="CheR"/>
    <property type="match status" value="1"/>
</dbReference>
<accession>A0A221SVG7</accession>
<dbReference type="InterPro" id="IPR000780">
    <property type="entry name" value="CheR_MeTrfase"/>
</dbReference>
<feature type="domain" description="CheR-type methyltransferase" evidence="1">
    <location>
        <begin position="14"/>
        <end position="282"/>
    </location>
</feature>
<dbReference type="SMART" id="SM00138">
    <property type="entry name" value="MeTrc"/>
    <property type="match status" value="1"/>
</dbReference>
<dbReference type="EMBL" id="CP021081">
    <property type="protein sequence ID" value="ASN80632.1"/>
    <property type="molecule type" value="Genomic_DNA"/>
</dbReference>
<name>A0A221SVG7_9DEIO</name>
<dbReference type="PROSITE" id="PS50123">
    <property type="entry name" value="CHER"/>
    <property type="match status" value="1"/>
</dbReference>
<dbReference type="GO" id="GO:0008757">
    <property type="term" value="F:S-adenosylmethionine-dependent methyltransferase activity"/>
    <property type="evidence" value="ECO:0007669"/>
    <property type="project" value="InterPro"/>
</dbReference>
<dbReference type="AlphaFoldDB" id="A0A221SVG7"/>